<evidence type="ECO:0000313" key="2">
    <source>
        <dbReference type="EMBL" id="CTQ64918.1"/>
    </source>
</evidence>
<dbReference type="RefSeq" id="WP_055116534.1">
    <property type="nucleotide sequence ID" value="NZ_CXWA01000003.1"/>
</dbReference>
<keyword evidence="3" id="KW-1185">Reference proteome</keyword>
<dbReference type="GeneID" id="97668021"/>
<dbReference type="GO" id="GO:1990281">
    <property type="term" value="C:efflux pump complex"/>
    <property type="evidence" value="ECO:0007669"/>
    <property type="project" value="TreeGrafter"/>
</dbReference>
<keyword evidence="2" id="KW-0449">Lipoprotein</keyword>
<dbReference type="InterPro" id="IPR006143">
    <property type="entry name" value="RND_pump_MFP"/>
</dbReference>
<proteinExistence type="inferred from homology"/>
<accession>A0A0M6ZQB5</accession>
<dbReference type="PANTHER" id="PTHR30469">
    <property type="entry name" value="MULTIDRUG RESISTANCE PROTEIN MDTA"/>
    <property type="match status" value="1"/>
</dbReference>
<dbReference type="NCBIfam" id="TIGR01730">
    <property type="entry name" value="RND_mfp"/>
    <property type="match status" value="1"/>
</dbReference>
<evidence type="ECO:0000313" key="3">
    <source>
        <dbReference type="Proteomes" id="UP000049983"/>
    </source>
</evidence>
<dbReference type="Gene3D" id="2.40.50.100">
    <property type="match status" value="1"/>
</dbReference>
<dbReference type="Gene3D" id="1.10.287.470">
    <property type="entry name" value="Helix hairpin bin"/>
    <property type="match status" value="1"/>
</dbReference>
<dbReference type="AlphaFoldDB" id="A0A0M6ZQB5"/>
<dbReference type="PANTHER" id="PTHR30469:SF15">
    <property type="entry name" value="HLYD FAMILY OF SECRETION PROTEINS"/>
    <property type="match status" value="1"/>
</dbReference>
<name>A0A0M6ZQB5_9HYPH</name>
<dbReference type="STRING" id="311410.LA5095_03205"/>
<organism evidence="2 3">
    <name type="scientific">Roseibium album</name>
    <dbReference type="NCBI Taxonomy" id="311410"/>
    <lineage>
        <taxon>Bacteria</taxon>
        <taxon>Pseudomonadati</taxon>
        <taxon>Pseudomonadota</taxon>
        <taxon>Alphaproteobacteria</taxon>
        <taxon>Hyphomicrobiales</taxon>
        <taxon>Stappiaceae</taxon>
        <taxon>Roseibium</taxon>
    </lineage>
</organism>
<gene>
    <name evidence="2" type="ORF">LA5096_00572</name>
</gene>
<dbReference type="GO" id="GO:0015562">
    <property type="term" value="F:efflux transmembrane transporter activity"/>
    <property type="evidence" value="ECO:0007669"/>
    <property type="project" value="TreeGrafter"/>
</dbReference>
<dbReference type="Gene3D" id="2.40.30.170">
    <property type="match status" value="1"/>
</dbReference>
<sequence length="377" mass="41049">MRKAIWIVLALVALVGVVLYLETLEDVAEVTETGAEVAPRPVTVVDARIGNHAGTISVFAEVVPRWQVDLRSRVAGIVKDISPLALGGSRVPGDTVLLTLEEAPFLASVEEARHTLKNAEFGLRQKENKRDIALKDWRAVNPDEVPPEMAIHLPEVRVAEQSVAAAEARVGAAEFDLRSTTIRAPFNAIVTKRRVSPGQSVNEGDVLFSLLDDSQLDIRVSLSPNEWRLLAANWEDGRADLFDDAGSHIGTAKVKRGGGFLEPQSRRYQLFLEVDRSAETLALPGQFVRVALQGQQVENTLRIPESALTQNGFVWFVDPADRLQRYEASALFRNSGDVVVKAPDDASTGDVLRIVRLPMSAYLPGQVVAPVSGGQGE</sequence>
<dbReference type="OrthoDB" id="7811737at2"/>
<protein>
    <submittedName>
        <fullName evidence="2">Periplasmic multidrug efflux lipoprotein</fullName>
    </submittedName>
</protein>
<evidence type="ECO:0000256" key="1">
    <source>
        <dbReference type="ARBA" id="ARBA00009477"/>
    </source>
</evidence>
<dbReference type="EMBL" id="CXWC01000001">
    <property type="protein sequence ID" value="CTQ64918.1"/>
    <property type="molecule type" value="Genomic_DNA"/>
</dbReference>
<dbReference type="Proteomes" id="UP000049983">
    <property type="component" value="Unassembled WGS sequence"/>
</dbReference>
<dbReference type="SUPFAM" id="SSF111369">
    <property type="entry name" value="HlyD-like secretion proteins"/>
    <property type="match status" value="1"/>
</dbReference>
<comment type="similarity">
    <text evidence="1">Belongs to the membrane fusion protein (MFP) (TC 8.A.1) family.</text>
</comment>
<reference evidence="3" key="1">
    <citation type="submission" date="2015-07" db="EMBL/GenBank/DDBJ databases">
        <authorList>
            <person name="Rodrigo-Torres Lidia"/>
            <person name="Arahal R.David."/>
        </authorList>
    </citation>
    <scope>NUCLEOTIDE SEQUENCE [LARGE SCALE GENOMIC DNA]</scope>
    <source>
        <strain evidence="3">CECT 5096</strain>
    </source>
</reference>